<dbReference type="SUPFAM" id="SSF53901">
    <property type="entry name" value="Thiolase-like"/>
    <property type="match status" value="3"/>
</dbReference>
<evidence type="ECO:0000256" key="3">
    <source>
        <dbReference type="ARBA" id="ARBA00022679"/>
    </source>
</evidence>
<dbReference type="PANTHER" id="PTHR43775">
    <property type="entry name" value="FATTY ACID SYNTHASE"/>
    <property type="match status" value="1"/>
</dbReference>
<dbReference type="Pfam" id="PF00550">
    <property type="entry name" value="PP-binding"/>
    <property type="match status" value="3"/>
</dbReference>
<feature type="region of interest" description="N-terminal hotdog fold" evidence="7">
    <location>
        <begin position="2660"/>
        <end position="2782"/>
    </location>
</feature>
<dbReference type="SMART" id="SM00826">
    <property type="entry name" value="PKS_DH"/>
    <property type="match status" value="2"/>
</dbReference>
<evidence type="ECO:0000259" key="8">
    <source>
        <dbReference type="PROSITE" id="PS50075"/>
    </source>
</evidence>
<dbReference type="SMART" id="SM00823">
    <property type="entry name" value="PKS_PP"/>
    <property type="match status" value="3"/>
</dbReference>
<dbReference type="Pfam" id="PF00109">
    <property type="entry name" value="ketoacyl-synt"/>
    <property type="match status" value="3"/>
</dbReference>
<sequence>MPPLTVAEGLALFDAGAASSDAFLLPLRLDLAALRALGSPPPLLRGLIKTPKRRAAASSLAAEGLVASLARFDADGRLEALLDLVAAEVAAVLGHGSASEVDRTRTFQGLGFDSLTAVELRNRLTASTGIRLPATLIFDYPTAGALASFLLDELFGADVAVPESVVAVSDDDPIVIVGMACHYPGGVSSPEDLWRLVFEERDGITGFPANRGWDLDFLYDPDPDAAGKTHVMHGGFLHDAPSFDPDFFGMSPREALATDVQHRLLLQTAWEAFERAGINPGSQRGSKTGVFAGVMSNDYSTLVSDDIFEGYQGTGTAQSVLSGRVAYTFGLEGPAVTVDTACSSSLVALHLASSALRNGECSLALAGGVTVMSTPGSFVAFSKQRGLAMDGRCKSFADAADGTGWGEGVGLLVLERQSDAVRNGHRVLAVVRGSAVNQDGASNGLTAPNGPSQQRVIRSALASAGLSVADVDVVEAHGTGTTLGDPIEAQALLAVYGQERPAPLLLGSIKSNIGHTQAAAGVAGIIKMVHAMQHGVVPATLHVDQPSTHIDWSAGDVSLVTTATSWPVASRPRRAGVSSFGVSGTNAHVILEAPGTGIPPFSSVPIETTAQTASPESVDNSAPVDNPAVVDLPDGVSSVPRATIGVGTSVSPGGGQSGSIPTPWLVSAKSAAALAQQVERIKAWPGDAADIAYSLLTTRALFDHRAVVLDGEVVASGAAKAGSLAFLFSGQGSQRVGMGRELFEAFPVFAEALDGVLLHLDPAVREVMWGDDQERLNQTGYTQPALFAFQVALYRLFESYGVTPDHIAGHSIGEIAAAHVAGVFSLEDACQLVNARASLMQALPSGGAMVSVVASEKKVREHLTDGVSIAVVNGPRSVVIAGVEEEVLAVAARWKNKRLKVSHAFHSPLMEPMLEDFREAISGIEFRAPSIAMSTSGEPDNVDYWVEHVRGTVRFHDNVTRLGDAKFLEIGPDGVLSALVDGCVPAVRRNVDEIKSMLTALSRLNVDGVNVDWNKFCQHGRKVDLPTYAFEQQRFWPEVSTRSDVRSAGLGAVEHPLLSAAVELAGGEGLLFTSRLSLRTHPWLRDHSLHGKVLVPGAALVELAVRAADEVGLDRVDELTIAAPLVLPESGAVQVQIRVGADGERRSVAIHSRPEDSDLPWTEHATGFLAAGTLTSDFDATAWPPDAEAVDVEGMYERFAELGFDYGHAFQGLQAAWKRGDQVFAEVALPEDVTATGFGIHPALLDAALHAVAFADQRTEGAVPFSWENVALHAVGATALRVRLTTTGESSMEIAIADTSGAPVATVGSLVTRAVQAQQLSAAQDALFGLDWVPITLTDAVPAAVVVEHVTSEGSPVEAAHALTAAVLAKIQEWVADERAEKLVFVTRQGDLGASAVWGLVRAAQSEHPERFALIETDGDVPDAALASAEPQLRLRGGEAFVPRIARIAAPVDRVVLEGPVLVTGGTGGLGQVIARHLVATHGVRQLVLVSRRGETPDWVASLDASVTVVACDVADRHAVENLFAGREIRSIVHTAGVLDDGVVESLTPERVSNVLRPKVDAAWNLHELAGDVSAFVVYSSGAGIFGSSGQANYAAGNTFLDALIEHRRAAGLPGVSLAWGAWAETGMLSGADAERLAKSGMPPITPAEGVELFDAALASGSGLVLPLRIDLPVFRARGEVPAVLRGLVKVRARRAAASGTSSSLVQRLAGLDADGRLEALLDLVRAEVGVVLGHSGGETIDPTRAFQSLGFDSLTAVELRNRLGEVTGLRLPATLTFDYPTSAVLAGFLRDELFGAAGDIAPVSITSTSDDPIVIVGMACRFPDGVSSPEDLWQLVSDGVDAITEFPVNRGWDVDGIYHPDPDHAGTTYSISGGFLHDAGEFDPAFFGMSPREALATDSQQRLLLETTWEALERAGIDPGSLRGSSTGVFTGVMYNDYASILDGGEFEGHQGQGSAGSIASGRISYTFGFEGPAVTVDTACSSSLVALHLASSALRSGECSLVVAGGVTVMSTPHTYVEFSRQRGLSADGRCKAFSDDADGTGWGEGVGLLVLERQSDAVRNGHRVLAVVRGSAVNQDGASNGLTAPNGPSQQRVIRAALASAGLSPADVDAVEAHGTATRLGDPIEAQALLAVYGQDRPEPLYLGSVKSNIGHTQAAAGVAGIIKMVQALQHGVLPQTLHVGTPTTQVDWESGAVEVLTSARSWPAVSRPRRAGVSSFGVSGTNAHVILEAAADLDVPAAPELSDLPEMIGVGTSRPPMGAPLLVSAKSSASLRAQVERIKALVASGADANDVGYSLATTRALFEHRAVVLDGEVVAEGVAAGKPLAVLFSGQGSQRIGAGRELYEAFPVFAEALDAALVNLDPAVREVMWGEDAEALNQTGVAQPAIFAVEVALYRLVESFGVRPDHLVGHSIGEIAAAHVAGVLSLEDACQLVTARAALMQALPAGGAMVSVIASEEEVLPHLTDGVSIAAVNGPRTVVIAGVEEEVLAVAARWKSKRLKVSHAFHSPLMEPMLTDFREAISDIRFGQPQVPISASGDVTTVDYWVNHVRDAVRFHENVTRLGDVVLLEVGPDAQLSSMVDGSTATLRRDRGEVTSMLIALSQVHVDGINVDLTQLYTGGRKVDLPTYALDHQMFWPKPMRKPGDVGALGLTRVEHPLLGAAVDVASSDGYLFTSRLSLSTHPWLADHTVFGQVLLPGTAFLELALRAGDEVGLDRVDELTLAAPLVLPEQGALRVQVAVGVEENGRRAVEVFSRPDGEDVPWTQHATGFLASGVVTDDFDATVWPPNAEAVDVEGAYERFAENGFEYGPLFQGLRAVWRAGDEVFAEVVLPEEAAGYGVHPALLDAVLHAGGFFDGVEAGLPFSWENVSLHATGASAVRVRLRRDGGAWVIAVADTTGAPVATIGSLVTRAVAAEQVSGVERDSLFRLEWVPVTLPSAGAAAVVVEEFVGDGDVVAQTHALAARALELVQRWIAEERAGRLVFVTRQDDLAASAVHGLVRAAQNEHPGRFTLIDTDGEVSEQVLAIDEPQLRVRGEQVFAARLARAEASARGEFTGPVLITGGTGGLGRMVAKHLVERYGVKELVLVSRTGKADVSDVDAKVAVVACDVSDRKALQKVLKKHKVRSVVHTAGVLDDGVVESLTPERLASVLRPKVDAAWNLHELTKNLDNFVIFSSAAGTFGAAGQANYAAGNAFLDALAQHRRSLGLPAVSLAWGAWDQTGMLSEADAERMARGGTPPLTVEQGLALFDAAIAGEDAVLLPLRLDLATLRGHDEIRPLLRGLVRTRARRVAQADSGLVQRLTALAPEARLAALLELVRTEVAAVLGHDGVAAVDPAKAFQDLGFDSLTAVDLRNRLNGVTGLRLPSTLIFDYPTAAVLAAYLRDELFGADDVVSLPALTSTSDDPIVIVGMACRYPGGVATPEQLWELVVDGRDAISEFPDNRGWDLDSLYHPDPDHIGTSYTKSGGFLHDADLFDPEFFGMSPREAVSTDAQQRLLLETSWEALERAGIDPMALKGSSTGVFAGVMYNDYSLLLEGDSEGYQTTGGSPSVVSGRVSYTFGFEGPAVTLDTACSSSLVAMHWAMQALRAGECSLALAGGVTVLASPGAFIGFSRQRGLSPDGRCKAFSDSADGVGWAEGVGVVVLERLSDARRLGHDVLAVVRGSAVNQDGASNGLTAP</sequence>
<evidence type="ECO:0000256" key="6">
    <source>
        <dbReference type="ARBA" id="ARBA00023315"/>
    </source>
</evidence>
<feature type="domain" description="Ketosynthase family 3 (KS3)" evidence="9">
    <location>
        <begin position="1811"/>
        <end position="2233"/>
    </location>
</feature>
<dbReference type="InterPro" id="IPR014043">
    <property type="entry name" value="Acyl_transferase_dom"/>
</dbReference>
<dbReference type="InterPro" id="IPR032821">
    <property type="entry name" value="PKS_assoc"/>
</dbReference>
<dbReference type="SMART" id="SM00822">
    <property type="entry name" value="PKS_KR"/>
    <property type="match status" value="2"/>
</dbReference>
<dbReference type="InterPro" id="IPR020806">
    <property type="entry name" value="PKS_PP-bd"/>
</dbReference>
<evidence type="ECO:0000313" key="12">
    <source>
        <dbReference type="Proteomes" id="UP000093053"/>
    </source>
</evidence>
<dbReference type="InterPro" id="IPR036736">
    <property type="entry name" value="ACP-like_sf"/>
</dbReference>
<dbReference type="Gene3D" id="1.10.1200.10">
    <property type="entry name" value="ACP-like"/>
    <property type="match status" value="3"/>
</dbReference>
<dbReference type="FunFam" id="1.10.1200.10:FF:000007">
    <property type="entry name" value="Probable polyketide synthase pks17"/>
    <property type="match status" value="3"/>
</dbReference>
<dbReference type="GO" id="GO:0004315">
    <property type="term" value="F:3-oxoacyl-[acyl-carrier-protein] synthase activity"/>
    <property type="evidence" value="ECO:0007669"/>
    <property type="project" value="InterPro"/>
</dbReference>
<feature type="domain" description="Ketosynthase family 3 (KS3)" evidence="9">
    <location>
        <begin position="3409"/>
        <end position="3685"/>
    </location>
</feature>
<dbReference type="Gene3D" id="3.40.47.10">
    <property type="match status" value="3"/>
</dbReference>
<feature type="domain" description="Carrier" evidence="8">
    <location>
        <begin position="1719"/>
        <end position="1794"/>
    </location>
</feature>
<dbReference type="InterPro" id="IPR049900">
    <property type="entry name" value="PKS_mFAS_DH"/>
</dbReference>
<keyword evidence="5" id="KW-0511">Multifunctional enzyme</keyword>
<keyword evidence="1" id="KW-0596">Phosphopantetheine</keyword>
<feature type="active site" description="Proton acceptor; for dehydratase activity" evidence="7">
    <location>
        <position position="2692"/>
    </location>
</feature>
<keyword evidence="6" id="KW-0012">Acyltransferase</keyword>
<dbReference type="FunFam" id="3.40.47.10:FF:000019">
    <property type="entry name" value="Polyketide synthase type I"/>
    <property type="match status" value="2"/>
</dbReference>
<feature type="active site" description="Proton donor; for dehydratase activity" evidence="7">
    <location>
        <position position="1246"/>
    </location>
</feature>
<dbReference type="InterPro" id="IPR020807">
    <property type="entry name" value="PKS_DH"/>
</dbReference>
<dbReference type="Pfam" id="PF08659">
    <property type="entry name" value="KR"/>
    <property type="match status" value="2"/>
</dbReference>
<dbReference type="RefSeq" id="WP_065920690.1">
    <property type="nucleotide sequence ID" value="NZ_CP016793.1"/>
</dbReference>
<dbReference type="InterPro" id="IPR050091">
    <property type="entry name" value="PKS_NRPS_Biosynth_Enz"/>
</dbReference>
<dbReference type="Gene3D" id="3.40.366.10">
    <property type="entry name" value="Malonyl-Coenzyme A Acyl Carrier Protein, domain 2"/>
    <property type="match status" value="2"/>
</dbReference>
<keyword evidence="12" id="KW-1185">Reference proteome</keyword>
<keyword evidence="4" id="KW-0677">Repeat</keyword>
<dbReference type="PROSITE" id="PS52004">
    <property type="entry name" value="KS3_2"/>
    <property type="match status" value="3"/>
</dbReference>
<dbReference type="InterPro" id="IPR016035">
    <property type="entry name" value="Acyl_Trfase/lysoPLipase"/>
</dbReference>
<dbReference type="InterPro" id="IPR036291">
    <property type="entry name" value="NAD(P)-bd_dom_sf"/>
</dbReference>
<dbReference type="InterPro" id="IPR013968">
    <property type="entry name" value="PKS_KR"/>
</dbReference>
<dbReference type="SMART" id="SM01294">
    <property type="entry name" value="PKS_PP_betabranch"/>
    <property type="match status" value="3"/>
</dbReference>
<dbReference type="GO" id="GO:0004312">
    <property type="term" value="F:fatty acid synthase activity"/>
    <property type="evidence" value="ECO:0007669"/>
    <property type="project" value="TreeGrafter"/>
</dbReference>
<dbReference type="Pfam" id="PF16197">
    <property type="entry name" value="KAsynt_C_assoc"/>
    <property type="match status" value="2"/>
</dbReference>
<dbReference type="InterPro" id="IPR014031">
    <property type="entry name" value="Ketoacyl_synth_C"/>
</dbReference>
<evidence type="ECO:0000259" key="10">
    <source>
        <dbReference type="PROSITE" id="PS52019"/>
    </source>
</evidence>
<dbReference type="SUPFAM" id="SSF55048">
    <property type="entry name" value="Probable ACP-binding domain of malonyl-CoA ACP transacylase"/>
    <property type="match status" value="2"/>
</dbReference>
<dbReference type="InterPro" id="IPR006162">
    <property type="entry name" value="Ppantetheine_attach_site"/>
</dbReference>
<dbReference type="InterPro" id="IPR049552">
    <property type="entry name" value="PKS_DH_N"/>
</dbReference>
<dbReference type="InterPro" id="IPR016039">
    <property type="entry name" value="Thiolase-like"/>
</dbReference>
<feature type="active site" description="Proton donor; for dehydratase activity" evidence="7">
    <location>
        <position position="2850"/>
    </location>
</feature>
<dbReference type="Proteomes" id="UP000093053">
    <property type="component" value="Chromosome"/>
</dbReference>
<dbReference type="InterPro" id="IPR020841">
    <property type="entry name" value="PKS_Beta-ketoAc_synthase_dom"/>
</dbReference>
<dbReference type="KEGG" id="led:BBK82_47040"/>
<dbReference type="CDD" id="cd08956">
    <property type="entry name" value="KR_3_FAS_SDR_x"/>
    <property type="match status" value="2"/>
</dbReference>
<dbReference type="GO" id="GO:0031177">
    <property type="term" value="F:phosphopantetheine binding"/>
    <property type="evidence" value="ECO:0007669"/>
    <property type="project" value="InterPro"/>
</dbReference>
<dbReference type="InterPro" id="IPR042104">
    <property type="entry name" value="PKS_dehydratase_sf"/>
</dbReference>
<dbReference type="CDD" id="cd00833">
    <property type="entry name" value="PKS"/>
    <property type="match status" value="3"/>
</dbReference>
<dbReference type="Pfam" id="PF00698">
    <property type="entry name" value="Acyl_transf_1"/>
    <property type="match status" value="2"/>
</dbReference>
<dbReference type="InterPro" id="IPR049551">
    <property type="entry name" value="PKS_DH_C"/>
</dbReference>
<dbReference type="SMART" id="SM00825">
    <property type="entry name" value="PKS_KS"/>
    <property type="match status" value="3"/>
</dbReference>
<organism evidence="11 12">
    <name type="scientific">Lentzea guizhouensis</name>
    <dbReference type="NCBI Taxonomy" id="1586287"/>
    <lineage>
        <taxon>Bacteria</taxon>
        <taxon>Bacillati</taxon>
        <taxon>Actinomycetota</taxon>
        <taxon>Actinomycetes</taxon>
        <taxon>Pseudonocardiales</taxon>
        <taxon>Pseudonocardiaceae</taxon>
        <taxon>Lentzea</taxon>
    </lineage>
</organism>
<dbReference type="SUPFAM" id="SSF52151">
    <property type="entry name" value="FabD/lysophospholipase-like"/>
    <property type="match status" value="2"/>
</dbReference>
<evidence type="ECO:0000256" key="2">
    <source>
        <dbReference type="ARBA" id="ARBA00022553"/>
    </source>
</evidence>
<dbReference type="Gene3D" id="3.30.70.3290">
    <property type="match status" value="2"/>
</dbReference>
<gene>
    <name evidence="11" type="ORF">BBK82_47040</name>
</gene>
<evidence type="ECO:0000256" key="1">
    <source>
        <dbReference type="ARBA" id="ARBA00022450"/>
    </source>
</evidence>
<dbReference type="SMART" id="SM00827">
    <property type="entry name" value="PKS_AT"/>
    <property type="match status" value="2"/>
</dbReference>
<evidence type="ECO:0000256" key="4">
    <source>
        <dbReference type="ARBA" id="ARBA00022737"/>
    </source>
</evidence>
<evidence type="ECO:0000256" key="7">
    <source>
        <dbReference type="PROSITE-ProRule" id="PRU01363"/>
    </source>
</evidence>
<dbReference type="InterPro" id="IPR016036">
    <property type="entry name" value="Malonyl_transacylase_ACP-bd"/>
</dbReference>
<reference evidence="11 12" key="1">
    <citation type="submission" date="2016-07" db="EMBL/GenBank/DDBJ databases">
        <title>Complete genome sequence of the Lentzea guizhouensis DHS C013.</title>
        <authorList>
            <person name="Cao C."/>
        </authorList>
    </citation>
    <scope>NUCLEOTIDE SEQUENCE [LARGE SCALE GENOMIC DNA]</scope>
    <source>
        <strain evidence="11 12">DHS C013</strain>
    </source>
</reference>
<dbReference type="InterPro" id="IPR014030">
    <property type="entry name" value="Ketoacyl_synth_N"/>
</dbReference>
<evidence type="ECO:0000313" key="11">
    <source>
        <dbReference type="EMBL" id="ANZ42360.1"/>
    </source>
</evidence>
<dbReference type="PROSITE" id="PS00606">
    <property type="entry name" value="KS3_1"/>
    <property type="match status" value="3"/>
</dbReference>
<accession>A0A1B2HX75</accession>
<feature type="domain" description="Ketosynthase family 3 (KS3)" evidence="9">
    <location>
        <begin position="171"/>
        <end position="593"/>
    </location>
</feature>
<feature type="domain" description="PKS/mFAS DH" evidence="10">
    <location>
        <begin position="1055"/>
        <end position="1321"/>
    </location>
</feature>
<feature type="region of interest" description="C-terminal hotdog fold" evidence="7">
    <location>
        <begin position="1187"/>
        <end position="1321"/>
    </location>
</feature>
<keyword evidence="3" id="KW-0808">Transferase</keyword>
<dbReference type="PANTHER" id="PTHR43775:SF51">
    <property type="entry name" value="INACTIVE PHENOLPHTHIOCEROL SYNTHESIS POLYKETIDE SYNTHASE TYPE I PKS1-RELATED"/>
    <property type="match status" value="1"/>
</dbReference>
<dbReference type="SUPFAM" id="SSF47336">
    <property type="entry name" value="ACP-like"/>
    <property type="match status" value="3"/>
</dbReference>
<name>A0A1B2HX75_9PSEU</name>
<feature type="domain" description="Carrier" evidence="8">
    <location>
        <begin position="3317"/>
        <end position="3392"/>
    </location>
</feature>
<evidence type="ECO:0000259" key="9">
    <source>
        <dbReference type="PROSITE" id="PS52004"/>
    </source>
</evidence>
<feature type="domain" description="PKS/mFAS DH" evidence="10">
    <location>
        <begin position="2660"/>
        <end position="2923"/>
    </location>
</feature>
<dbReference type="InterPro" id="IPR018201">
    <property type="entry name" value="Ketoacyl_synth_AS"/>
</dbReference>
<dbReference type="EMBL" id="CP016793">
    <property type="protein sequence ID" value="ANZ42360.1"/>
    <property type="molecule type" value="Genomic_DNA"/>
</dbReference>
<dbReference type="InterPro" id="IPR001227">
    <property type="entry name" value="Ac_transferase_dom_sf"/>
</dbReference>
<protein>
    <recommendedName>
        <fullName evidence="13">Beta-ketoacyl synthase</fullName>
    </recommendedName>
</protein>
<feature type="domain" description="Carrier" evidence="8">
    <location>
        <begin position="79"/>
        <end position="154"/>
    </location>
</feature>
<dbReference type="GO" id="GO:0006633">
    <property type="term" value="P:fatty acid biosynthetic process"/>
    <property type="evidence" value="ECO:0007669"/>
    <property type="project" value="InterPro"/>
</dbReference>
<dbReference type="InterPro" id="IPR057326">
    <property type="entry name" value="KR_dom"/>
</dbReference>
<evidence type="ECO:0000256" key="5">
    <source>
        <dbReference type="ARBA" id="ARBA00023268"/>
    </source>
</evidence>
<proteinExistence type="predicted"/>
<feature type="region of interest" description="C-terminal hotdog fold" evidence="7">
    <location>
        <begin position="2793"/>
        <end position="2923"/>
    </location>
</feature>
<dbReference type="PROSITE" id="PS50075">
    <property type="entry name" value="CARRIER"/>
    <property type="match status" value="3"/>
</dbReference>
<dbReference type="PROSITE" id="PS00012">
    <property type="entry name" value="PHOSPHOPANTETHEINE"/>
    <property type="match status" value="3"/>
</dbReference>
<feature type="region of interest" description="N-terminal hotdog fold" evidence="7">
    <location>
        <begin position="1055"/>
        <end position="1176"/>
    </location>
</feature>
<dbReference type="PROSITE" id="PS52019">
    <property type="entry name" value="PKS_MFAS_DH"/>
    <property type="match status" value="2"/>
</dbReference>
<evidence type="ECO:0008006" key="13">
    <source>
        <dbReference type="Google" id="ProtNLM"/>
    </source>
</evidence>
<dbReference type="Gene3D" id="3.10.129.110">
    <property type="entry name" value="Polyketide synthase dehydratase"/>
    <property type="match status" value="2"/>
</dbReference>
<dbReference type="STRING" id="1586287.BBK82_47040"/>
<dbReference type="Pfam" id="PF14765">
    <property type="entry name" value="PS-DH"/>
    <property type="match status" value="2"/>
</dbReference>
<dbReference type="Gene3D" id="3.40.50.720">
    <property type="entry name" value="NAD(P)-binding Rossmann-like Domain"/>
    <property type="match status" value="2"/>
</dbReference>
<dbReference type="SUPFAM" id="SSF51735">
    <property type="entry name" value="NAD(P)-binding Rossmann-fold domains"/>
    <property type="match status" value="4"/>
</dbReference>
<dbReference type="InterPro" id="IPR009081">
    <property type="entry name" value="PP-bd_ACP"/>
</dbReference>
<dbReference type="Pfam" id="PF21089">
    <property type="entry name" value="PKS_DH_N"/>
    <property type="match status" value="2"/>
</dbReference>
<keyword evidence="2" id="KW-0597">Phosphoprotein</keyword>
<dbReference type="Pfam" id="PF02801">
    <property type="entry name" value="Ketoacyl-synt_C"/>
    <property type="match status" value="2"/>
</dbReference>
<feature type="active site" description="Proton acceptor; for dehydratase activity" evidence="7">
    <location>
        <position position="1087"/>
    </location>
</feature>